<evidence type="ECO:0000256" key="8">
    <source>
        <dbReference type="ARBA" id="ARBA00022857"/>
    </source>
</evidence>
<dbReference type="Proteomes" id="UP000266178">
    <property type="component" value="Unassembled WGS sequence"/>
</dbReference>
<dbReference type="EMBL" id="QWLB01000038">
    <property type="protein sequence ID" value="RIH91581.1"/>
    <property type="molecule type" value="Genomic_DNA"/>
</dbReference>
<feature type="binding site" evidence="18">
    <location>
        <position position="149"/>
    </location>
    <ligand>
        <name>(6S)-NADPHX</name>
        <dbReference type="ChEBI" id="CHEBI:64076"/>
    </ligand>
</feature>
<dbReference type="AlphaFoldDB" id="A0A399FAA8"/>
<dbReference type="NCBIfam" id="TIGR00197">
    <property type="entry name" value="yjeF_nterm"/>
    <property type="match status" value="1"/>
</dbReference>
<evidence type="ECO:0000256" key="14">
    <source>
        <dbReference type="ARBA" id="ARBA00025153"/>
    </source>
</evidence>
<keyword evidence="6 17" id="KW-0547">Nucleotide-binding</keyword>
<accession>A0A399FAA8</accession>
<evidence type="ECO:0000259" key="21">
    <source>
        <dbReference type="PROSITE" id="PS51385"/>
    </source>
</evidence>
<dbReference type="HAMAP" id="MF_01965">
    <property type="entry name" value="NADHX_dehydratase"/>
    <property type="match status" value="1"/>
</dbReference>
<evidence type="ECO:0000256" key="18">
    <source>
        <dbReference type="HAMAP-Rule" id="MF_01966"/>
    </source>
</evidence>
<feature type="binding site" evidence="17">
    <location>
        <position position="420"/>
    </location>
    <ligand>
        <name>AMP</name>
        <dbReference type="ChEBI" id="CHEBI:456215"/>
    </ligand>
</feature>
<keyword evidence="7 17" id="KW-0067">ATP-binding</keyword>
<comment type="catalytic activity">
    <reaction evidence="15 17 19">
        <text>(6S)-NADHX + ADP = AMP + phosphate + NADH + H(+)</text>
        <dbReference type="Rhea" id="RHEA:32223"/>
        <dbReference type="ChEBI" id="CHEBI:15378"/>
        <dbReference type="ChEBI" id="CHEBI:43474"/>
        <dbReference type="ChEBI" id="CHEBI:57945"/>
        <dbReference type="ChEBI" id="CHEBI:64074"/>
        <dbReference type="ChEBI" id="CHEBI:456215"/>
        <dbReference type="ChEBI" id="CHEBI:456216"/>
        <dbReference type="EC" id="4.2.1.136"/>
    </reaction>
</comment>
<comment type="similarity">
    <text evidence="17">Belongs to the NnrD/CARKD family.</text>
</comment>
<dbReference type="HAMAP" id="MF_01966">
    <property type="entry name" value="NADHX_epimerase"/>
    <property type="match status" value="1"/>
</dbReference>
<keyword evidence="9 18" id="KW-0630">Potassium</keyword>
<evidence type="ECO:0000256" key="6">
    <source>
        <dbReference type="ARBA" id="ARBA00022741"/>
    </source>
</evidence>
<dbReference type="InterPro" id="IPR030677">
    <property type="entry name" value="Nnr"/>
</dbReference>
<dbReference type="PROSITE" id="PS51383">
    <property type="entry name" value="YJEF_C_3"/>
    <property type="match status" value="1"/>
</dbReference>
<proteinExistence type="inferred from homology"/>
<evidence type="ECO:0000313" key="22">
    <source>
        <dbReference type="EMBL" id="RIH91581.1"/>
    </source>
</evidence>
<evidence type="ECO:0000256" key="4">
    <source>
        <dbReference type="ARBA" id="ARBA00009524"/>
    </source>
</evidence>
<dbReference type="SUPFAM" id="SSF64153">
    <property type="entry name" value="YjeF N-terminal domain-like"/>
    <property type="match status" value="1"/>
</dbReference>
<comment type="similarity">
    <text evidence="18">Belongs to the NnrE/AIBP family.</text>
</comment>
<dbReference type="EC" id="5.1.99.6" evidence="19"/>
<comment type="similarity">
    <text evidence="4 19">In the C-terminal section; belongs to the NnrD/CARKD family.</text>
</comment>
<evidence type="ECO:0000256" key="11">
    <source>
        <dbReference type="ARBA" id="ARBA00023235"/>
    </source>
</evidence>
<name>A0A399FAA8_9DEIN</name>
<dbReference type="GO" id="GO:0052856">
    <property type="term" value="F:NAD(P)HX epimerase activity"/>
    <property type="evidence" value="ECO:0007669"/>
    <property type="project" value="UniProtKB-UniRule"/>
</dbReference>
<feature type="domain" description="YjeF C-terminal" evidence="20">
    <location>
        <begin position="209"/>
        <end position="476"/>
    </location>
</feature>
<dbReference type="PIRSF" id="PIRSF017184">
    <property type="entry name" value="Nnr"/>
    <property type="match status" value="1"/>
</dbReference>
<keyword evidence="5 18" id="KW-0479">Metal-binding</keyword>
<dbReference type="GO" id="GO:0005524">
    <property type="term" value="F:ATP binding"/>
    <property type="evidence" value="ECO:0007669"/>
    <property type="project" value="UniProtKB-UniRule"/>
</dbReference>
<comment type="function">
    <text evidence="14 19">Bifunctional enzyme that catalyzes the epimerization of the S- and R-forms of NAD(P)HX and the dehydration of the S-form of NAD(P)HX at the expense of ADP, which is converted to AMP. This allows the repair of both epimers of NAD(P)HX, a damaged form of NAD(P)H that is a result of enzymatic or heat-dependent hydration.</text>
</comment>
<dbReference type="GO" id="GO:0046496">
    <property type="term" value="P:nicotinamide nucleotide metabolic process"/>
    <property type="evidence" value="ECO:0007669"/>
    <property type="project" value="UniProtKB-UniRule"/>
</dbReference>
<protein>
    <recommendedName>
        <fullName evidence="19">Bifunctional NAD(P)H-hydrate repair enzyme</fullName>
    </recommendedName>
    <alternativeName>
        <fullName evidence="19">Nicotinamide nucleotide repair protein</fullName>
    </alternativeName>
    <domain>
        <recommendedName>
            <fullName evidence="19">ADP-dependent (S)-NAD(P)H-hydrate dehydratase</fullName>
            <ecNumber evidence="19">4.2.1.136</ecNumber>
        </recommendedName>
        <alternativeName>
            <fullName evidence="19">ADP-dependent NAD(P)HX dehydratase</fullName>
        </alternativeName>
    </domain>
    <domain>
        <recommendedName>
            <fullName evidence="19">NAD(P)H-hydrate epimerase</fullName>
            <ecNumber evidence="19">5.1.99.6</ecNumber>
        </recommendedName>
    </domain>
</protein>
<evidence type="ECO:0000259" key="20">
    <source>
        <dbReference type="PROSITE" id="PS51383"/>
    </source>
</evidence>
<dbReference type="InterPro" id="IPR017953">
    <property type="entry name" value="Carbohydrate_kinase_pred_CS"/>
</dbReference>
<comment type="catalytic activity">
    <reaction evidence="16 17 19">
        <text>(6S)-NADPHX + ADP = AMP + phosphate + NADPH + H(+)</text>
        <dbReference type="Rhea" id="RHEA:32235"/>
        <dbReference type="ChEBI" id="CHEBI:15378"/>
        <dbReference type="ChEBI" id="CHEBI:43474"/>
        <dbReference type="ChEBI" id="CHEBI:57783"/>
        <dbReference type="ChEBI" id="CHEBI:64076"/>
        <dbReference type="ChEBI" id="CHEBI:456215"/>
        <dbReference type="ChEBI" id="CHEBI:456216"/>
        <dbReference type="EC" id="4.2.1.136"/>
    </reaction>
</comment>
<feature type="binding site" evidence="17">
    <location>
        <begin position="386"/>
        <end position="390"/>
    </location>
    <ligand>
        <name>AMP</name>
        <dbReference type="ChEBI" id="CHEBI:456215"/>
    </ligand>
</feature>
<dbReference type="GO" id="GO:0052855">
    <property type="term" value="F:ADP-dependent NAD(P)H-hydrate dehydratase activity"/>
    <property type="evidence" value="ECO:0007669"/>
    <property type="project" value="UniProtKB-UniRule"/>
</dbReference>
<comment type="catalytic activity">
    <reaction evidence="1 18 19">
        <text>(6R)-NADHX = (6S)-NADHX</text>
        <dbReference type="Rhea" id="RHEA:32215"/>
        <dbReference type="ChEBI" id="CHEBI:64074"/>
        <dbReference type="ChEBI" id="CHEBI:64075"/>
        <dbReference type="EC" id="5.1.99.6"/>
    </reaction>
</comment>
<evidence type="ECO:0000256" key="5">
    <source>
        <dbReference type="ARBA" id="ARBA00022723"/>
    </source>
</evidence>
<organism evidence="22 23">
    <name type="scientific">Meiothermus granaticius NBRC 107808</name>
    <dbReference type="NCBI Taxonomy" id="1227551"/>
    <lineage>
        <taxon>Bacteria</taxon>
        <taxon>Thermotogati</taxon>
        <taxon>Deinococcota</taxon>
        <taxon>Deinococci</taxon>
        <taxon>Thermales</taxon>
        <taxon>Thermaceae</taxon>
        <taxon>Meiothermus</taxon>
    </lineage>
</organism>
<evidence type="ECO:0000256" key="10">
    <source>
        <dbReference type="ARBA" id="ARBA00023027"/>
    </source>
</evidence>
<dbReference type="CDD" id="cd01171">
    <property type="entry name" value="YXKO-related"/>
    <property type="match status" value="1"/>
</dbReference>
<evidence type="ECO:0000256" key="1">
    <source>
        <dbReference type="ARBA" id="ARBA00000013"/>
    </source>
</evidence>
<evidence type="ECO:0000256" key="19">
    <source>
        <dbReference type="PIRNR" id="PIRNR017184"/>
    </source>
</evidence>
<keyword evidence="13" id="KW-0511">Multifunctional enzyme</keyword>
<feature type="binding site" evidence="17">
    <location>
        <position position="421"/>
    </location>
    <ligand>
        <name>(6S)-NADPHX</name>
        <dbReference type="ChEBI" id="CHEBI:64076"/>
    </ligand>
</feature>
<feature type="binding site" evidence="18">
    <location>
        <begin position="55"/>
        <end position="59"/>
    </location>
    <ligand>
        <name>(6S)-NADPHX</name>
        <dbReference type="ChEBI" id="CHEBI:64076"/>
    </ligand>
</feature>
<dbReference type="InterPro" id="IPR004443">
    <property type="entry name" value="YjeF_N_dom"/>
</dbReference>
<evidence type="ECO:0000256" key="15">
    <source>
        <dbReference type="ARBA" id="ARBA00048238"/>
    </source>
</evidence>
<feature type="binding site" evidence="18">
    <location>
        <position position="152"/>
    </location>
    <ligand>
        <name>K(+)</name>
        <dbReference type="ChEBI" id="CHEBI:29103"/>
    </ligand>
</feature>
<keyword evidence="12 17" id="KW-0456">Lyase</keyword>
<comment type="caution">
    <text evidence="18">Lacks conserved residue(s) required for the propagation of feature annotation.</text>
</comment>
<evidence type="ECO:0000256" key="13">
    <source>
        <dbReference type="ARBA" id="ARBA00023268"/>
    </source>
</evidence>
<evidence type="ECO:0000256" key="16">
    <source>
        <dbReference type="ARBA" id="ARBA00049209"/>
    </source>
</evidence>
<comment type="function">
    <text evidence="17">Catalyzes the dehydration of the S-form of NAD(P)HX at the expense of ADP, which is converted to AMP. Together with NAD(P)HX epimerase, which catalyzes the epimerization of the S- and R-forms, the enzyme allows the repair of both epimers of NAD(P)HX, a damaged form of NAD(P)H that is a result of enzymatic or heat-dependent hydration.</text>
</comment>
<evidence type="ECO:0000256" key="7">
    <source>
        <dbReference type="ARBA" id="ARBA00022840"/>
    </source>
</evidence>
<evidence type="ECO:0000256" key="17">
    <source>
        <dbReference type="HAMAP-Rule" id="MF_01965"/>
    </source>
</evidence>
<reference evidence="22 23" key="1">
    <citation type="submission" date="2018-08" db="EMBL/GenBank/DDBJ databases">
        <title>Meiothermus granaticius genome AF-68 sequencing project.</title>
        <authorList>
            <person name="Da Costa M.S."/>
            <person name="Albuquerque L."/>
            <person name="Raposo P."/>
            <person name="Froufe H.J.C."/>
            <person name="Barroso C.S."/>
            <person name="Egas C."/>
        </authorList>
    </citation>
    <scope>NUCLEOTIDE SEQUENCE [LARGE SCALE GENOMIC DNA]</scope>
    <source>
        <strain evidence="22 23">AF-68</strain>
    </source>
</reference>
<feature type="binding site" evidence="17">
    <location>
        <position position="300"/>
    </location>
    <ligand>
        <name>(6S)-NADPHX</name>
        <dbReference type="ChEBI" id="CHEBI:64076"/>
    </ligand>
</feature>
<dbReference type="InterPro" id="IPR036652">
    <property type="entry name" value="YjeF_N_dom_sf"/>
</dbReference>
<comment type="similarity">
    <text evidence="3 19">In the N-terminal section; belongs to the NnrE/AIBP family.</text>
</comment>
<comment type="cofactor">
    <cofactor evidence="17">
        <name>Mg(2+)</name>
        <dbReference type="ChEBI" id="CHEBI:18420"/>
    </cofactor>
</comment>
<dbReference type="PANTHER" id="PTHR12592:SF0">
    <property type="entry name" value="ATP-DEPENDENT (S)-NAD(P)H-HYDRATE DEHYDRATASE"/>
    <property type="match status" value="1"/>
</dbReference>
<comment type="catalytic activity">
    <reaction evidence="2 18 19">
        <text>(6R)-NADPHX = (6S)-NADPHX</text>
        <dbReference type="Rhea" id="RHEA:32227"/>
        <dbReference type="ChEBI" id="CHEBI:64076"/>
        <dbReference type="ChEBI" id="CHEBI:64077"/>
        <dbReference type="EC" id="5.1.99.6"/>
    </reaction>
</comment>
<sequence>MRLYTSEAMRAADARAVGLGYPSLLLMEAAGRAVAEVVARAYPSPKIVVLCGKGNNGGDGLVAARWLRLWGREVEVYAAAGQEGDAGLARSALEAHGLKIQPLEAWAPEPGSLLVDALFGTGLRGRLEGFWASLVAQIRASGLPTVAVDLPSGLPYEPHLEAELTVALAGLKTEHLFYPARSACGRVVLVPIGMPEPALVSPALPELLTPDGMRRLLPRRPGNANKGSVGRVLVVGGQAIYTGAPTLTALAAARSGAGLVTVAYPAGSAVQPPLEAIRKPLQDWSGEGLQGAKAEAVAVGMGTGPEGVAAARAALELGLPTLVDADALQVEVIDAYLQARLPTVITPHPGEAGRLLGRSAAEVAQQPLESAALLARRFPGAAVVLKGGPTVMALSPVPDSAPVLAVNTTGNAAMASGGMGDVLSGIIAAYLAAGLEPWDAARLGVYLHGLSGDLIGKVGMLAHEVAEGLPEAVWRLSKGRVRGFWAQEPEADEAP</sequence>
<dbReference type="EC" id="4.2.1.136" evidence="19"/>
<feature type="binding site" evidence="17">
    <location>
        <position position="348"/>
    </location>
    <ligand>
        <name>(6S)-NADPHX</name>
        <dbReference type="ChEBI" id="CHEBI:64076"/>
    </ligand>
</feature>
<feature type="binding site" evidence="18">
    <location>
        <position position="56"/>
    </location>
    <ligand>
        <name>K(+)</name>
        <dbReference type="ChEBI" id="CHEBI:29103"/>
    </ligand>
</feature>
<keyword evidence="11 18" id="KW-0413">Isomerase</keyword>
<feature type="binding site" evidence="18">
    <location>
        <begin position="120"/>
        <end position="126"/>
    </location>
    <ligand>
        <name>(6S)-NADPHX</name>
        <dbReference type="ChEBI" id="CHEBI:64076"/>
    </ligand>
</feature>
<evidence type="ECO:0000256" key="3">
    <source>
        <dbReference type="ARBA" id="ARBA00006001"/>
    </source>
</evidence>
<dbReference type="InterPro" id="IPR029056">
    <property type="entry name" value="Ribokinase-like"/>
</dbReference>
<comment type="function">
    <text evidence="18">Catalyzes the epimerization of the S- and R-forms of NAD(P)HX, a damaged form of NAD(P)H that is a result of enzymatic or heat-dependent hydration. This is a prerequisite for the S-specific NAD(P)H-hydrate dehydratase to allow the repair of both epimers of NAD(P)HX.</text>
</comment>
<feature type="binding site" evidence="18">
    <location>
        <position position="116"/>
    </location>
    <ligand>
        <name>K(+)</name>
        <dbReference type="ChEBI" id="CHEBI:29103"/>
    </ligand>
</feature>
<dbReference type="PANTHER" id="PTHR12592">
    <property type="entry name" value="ATP-DEPENDENT (S)-NAD(P)H-HYDRATE DEHYDRATASE FAMILY MEMBER"/>
    <property type="match status" value="1"/>
</dbReference>
<dbReference type="Gene3D" id="3.40.50.10260">
    <property type="entry name" value="YjeF N-terminal domain"/>
    <property type="match status" value="1"/>
</dbReference>
<evidence type="ECO:0000313" key="23">
    <source>
        <dbReference type="Proteomes" id="UP000266178"/>
    </source>
</evidence>
<keyword evidence="23" id="KW-1185">Reference proteome</keyword>
<dbReference type="InterPro" id="IPR000631">
    <property type="entry name" value="CARKD"/>
</dbReference>
<dbReference type="Pfam" id="PF03853">
    <property type="entry name" value="YjeF_N"/>
    <property type="match status" value="1"/>
</dbReference>
<comment type="caution">
    <text evidence="22">The sequence shown here is derived from an EMBL/GenBank/DDBJ whole genome shotgun (WGS) entry which is preliminary data.</text>
</comment>
<evidence type="ECO:0000256" key="12">
    <source>
        <dbReference type="ARBA" id="ARBA00023239"/>
    </source>
</evidence>
<dbReference type="NCBIfam" id="TIGR00196">
    <property type="entry name" value="yjeF_cterm"/>
    <property type="match status" value="1"/>
</dbReference>
<dbReference type="PROSITE" id="PS51385">
    <property type="entry name" value="YJEF_N"/>
    <property type="match status" value="1"/>
</dbReference>
<dbReference type="GO" id="GO:0046872">
    <property type="term" value="F:metal ion binding"/>
    <property type="evidence" value="ECO:0007669"/>
    <property type="project" value="UniProtKB-UniRule"/>
</dbReference>
<evidence type="ECO:0000256" key="9">
    <source>
        <dbReference type="ARBA" id="ARBA00022958"/>
    </source>
</evidence>
<keyword evidence="10 17" id="KW-0520">NAD</keyword>
<comment type="cofactor">
    <cofactor evidence="18 19">
        <name>K(+)</name>
        <dbReference type="ChEBI" id="CHEBI:29103"/>
    </cofactor>
    <text evidence="18 19">Binds 1 potassium ion per subunit.</text>
</comment>
<dbReference type="OrthoDB" id="9806925at2"/>
<feature type="binding site" evidence="17">
    <location>
        <position position="244"/>
    </location>
    <ligand>
        <name>(6S)-NADPHX</name>
        <dbReference type="ChEBI" id="CHEBI:64076"/>
    </ligand>
</feature>
<dbReference type="RefSeq" id="WP_119357974.1">
    <property type="nucleotide sequence ID" value="NZ_BJXM01000001.1"/>
</dbReference>
<dbReference type="SUPFAM" id="SSF53613">
    <property type="entry name" value="Ribokinase-like"/>
    <property type="match status" value="1"/>
</dbReference>
<feature type="domain" description="YjeF N-terminal" evidence="21">
    <location>
        <begin position="9"/>
        <end position="200"/>
    </location>
</feature>
<dbReference type="Pfam" id="PF01256">
    <property type="entry name" value="Carb_kinase"/>
    <property type="match status" value="1"/>
</dbReference>
<evidence type="ECO:0000256" key="2">
    <source>
        <dbReference type="ARBA" id="ARBA00000909"/>
    </source>
</evidence>
<dbReference type="Gene3D" id="3.40.1190.20">
    <property type="match status" value="1"/>
</dbReference>
<comment type="subunit">
    <text evidence="17">Homotetramer.</text>
</comment>
<dbReference type="GO" id="GO:0110051">
    <property type="term" value="P:metabolite repair"/>
    <property type="evidence" value="ECO:0007669"/>
    <property type="project" value="TreeGrafter"/>
</dbReference>
<gene>
    <name evidence="22" type="primary">nnr</name>
    <name evidence="17" type="synonym">nnrD</name>
    <name evidence="18" type="synonym">nnrE</name>
    <name evidence="22" type="ORF">Mgrana_02521</name>
</gene>
<dbReference type="PROSITE" id="PS01050">
    <property type="entry name" value="YJEF_C_2"/>
    <property type="match status" value="1"/>
</dbReference>
<keyword evidence="8 17" id="KW-0521">NADP</keyword>